<evidence type="ECO:0000313" key="2">
    <source>
        <dbReference type="Proteomes" id="UP001429357"/>
    </source>
</evidence>
<dbReference type="Proteomes" id="UP001429357">
    <property type="component" value="Unassembled WGS sequence"/>
</dbReference>
<proteinExistence type="predicted"/>
<comment type="caution">
    <text evidence="1">The sequence shown here is derived from an EMBL/GenBank/DDBJ whole genome shotgun (WGS) entry which is preliminary data.</text>
</comment>
<keyword evidence="2" id="KW-1185">Reference proteome</keyword>
<accession>A0ABV0F1Q6</accession>
<reference evidence="1" key="1">
    <citation type="submission" date="2016-06" db="EMBL/GenBank/DDBJ databases">
        <authorList>
            <person name="Van Tyne D."/>
        </authorList>
    </citation>
    <scope>NUCLEOTIDE SEQUENCE</scope>
    <source>
        <strain evidence="1">JM9A</strain>
    </source>
</reference>
<sequence>MAFFFQKSQPAKQISEYLPALIAYLTAHEGQTIPLASLNQLARQKNCWNFAYYGTLGFQSEKLTPTFTAEVNQKVTSKLKNISEKQWEAEFSARKPQKSLLNELISSKERYFNLYIKPTGLFLAQTEATTCLPETEVYKKDKQTGAFVLQTLKDFLYAAYRLDLARQPQLEESNRPLNQLVPPSLLWQVASFVHRIPLGSINSLDIQYSFTWLLQYASTITATSTLYASYSSEVLPPEILTQTTSIMETLVRQLTTVDVTNLSGAGDSLAISQQLLEQIPLLYQEANDKMAQLDQRLSQEQKDTLLDDSK</sequence>
<protein>
    <submittedName>
        <fullName evidence="1">Uncharacterized protein</fullName>
    </submittedName>
</protein>
<evidence type="ECO:0000313" key="1">
    <source>
        <dbReference type="EMBL" id="MEO1781870.1"/>
    </source>
</evidence>
<dbReference type="EMBL" id="MAEI02000001">
    <property type="protein sequence ID" value="MEO1781870.1"/>
    <property type="molecule type" value="Genomic_DNA"/>
</dbReference>
<gene>
    <name evidence="1" type="ORF">BAU18_001459</name>
</gene>
<organism evidence="1 2">
    <name type="scientific">Enterococcus diestrammenae</name>
    <dbReference type="NCBI Taxonomy" id="1155073"/>
    <lineage>
        <taxon>Bacteria</taxon>
        <taxon>Bacillati</taxon>
        <taxon>Bacillota</taxon>
        <taxon>Bacilli</taxon>
        <taxon>Lactobacillales</taxon>
        <taxon>Enterococcaceae</taxon>
        <taxon>Enterococcus</taxon>
    </lineage>
</organism>
<name>A0ABV0F1Q6_9ENTE</name>
<reference evidence="1" key="2">
    <citation type="submission" date="2024-02" db="EMBL/GenBank/DDBJ databases">
        <title>The Genome Sequence of Enterococcus diestrammenae JM9A.</title>
        <authorList>
            <person name="Earl A."/>
            <person name="Manson A."/>
            <person name="Gilmore M."/>
            <person name="Sanders J."/>
            <person name="Shea T."/>
            <person name="Howe W."/>
            <person name="Livny J."/>
            <person name="Cuomo C."/>
            <person name="Neafsey D."/>
            <person name="Birren B."/>
        </authorList>
    </citation>
    <scope>NUCLEOTIDE SEQUENCE</scope>
    <source>
        <strain evidence="1">JM9A</strain>
    </source>
</reference>
<dbReference type="RefSeq" id="WP_161868579.1">
    <property type="nucleotide sequence ID" value="NZ_MAEI02000001.1"/>
</dbReference>